<evidence type="ECO:0000256" key="3">
    <source>
        <dbReference type="PROSITE-ProRule" id="PRU01248"/>
    </source>
</evidence>
<dbReference type="InterPro" id="IPR011010">
    <property type="entry name" value="DNA_brk_join_enz"/>
</dbReference>
<dbReference type="PROSITE" id="PS51898">
    <property type="entry name" value="TYR_RECOMBINASE"/>
    <property type="match status" value="1"/>
</dbReference>
<evidence type="ECO:0000256" key="1">
    <source>
        <dbReference type="ARBA" id="ARBA00023125"/>
    </source>
</evidence>
<sequence length="627" mass="73462">MNQYDMNINKVMKFLIENNYGSTSKHLHKICYENFKSYLKINKQAYSFENAQKWLEINQNYWTYRKYTGYKHCLEQLEDIFSNGDISLAHISPQVSDYTKLSNKLREELDEYLNYALINGLKETDLQRRRRACSRFMIYLQKHNIESISNINYQILLSFYNEDFHRTSKSKDIYNNLIRAMLSYFASIEKCRLGHTLILNKFIIPKIIYNDNFIDSDYSICNSKINIWPKIKLFVDKLREIGYRGTVIKTSKYTLTLLYIFLDMHNLNFTEEFSWYWFNKVKPLLKTNWKQVRRTITQFIYFMKNNSIITKVTGDVNAKFSIDLLPMWCKQQLMIFLSLKEKEGMVTSTLTMYKSSLLRFFTFIVNNKITDFNDITPMLLQDFNTNDMHSSIEGKSAYNSRIRNFLIYLNDTKVINKPFLHNALPIITAPKTKIISVLNKDDIYAINSFHINHNTPIELRATAILMIGLNLGLRASDIVSIKFSDIDWTKRSISIIQQKTQKNITLPLPIHVGNAIYKYIKNGRPKQKCQYIFIKHSAPYGKLSPAVCRKALQTALPHKKPGGFHILRKTFATNLLRSNSKVTLISDALGHNSNFTVNKYLSLDEDRMRICALSLNDVNIPLNRGDF</sequence>
<feature type="domain" description="Core-binding (CB)" evidence="5">
    <location>
        <begin position="327"/>
        <end position="410"/>
    </location>
</feature>
<name>A0A512TI88_CLOBU</name>
<reference evidence="6 8" key="1">
    <citation type="submission" date="2019-07" db="EMBL/GenBank/DDBJ databases">
        <title>Whole genome shotgun sequence of Clostridium butyricum NBRC 3858.</title>
        <authorList>
            <person name="Hosoyama A."/>
            <person name="Uohara A."/>
            <person name="Ohji S."/>
            <person name="Ichikawa N."/>
        </authorList>
    </citation>
    <scope>NUCLEOTIDE SEQUENCE [LARGE SCALE GENOMIC DNA]</scope>
    <source>
        <strain evidence="6 8">NBRC 3858</strain>
    </source>
</reference>
<dbReference type="Gene3D" id="1.10.443.10">
    <property type="entry name" value="Intergrase catalytic core"/>
    <property type="match status" value="1"/>
</dbReference>
<dbReference type="GO" id="GO:0006310">
    <property type="term" value="P:DNA recombination"/>
    <property type="evidence" value="ECO:0007669"/>
    <property type="project" value="UniProtKB-KW"/>
</dbReference>
<keyword evidence="1 3" id="KW-0238">DNA-binding</keyword>
<proteinExistence type="predicted"/>
<gene>
    <name evidence="6" type="ORF">CBU02nite_04800</name>
    <name evidence="7" type="ORF">GND98_011785</name>
</gene>
<dbReference type="EMBL" id="WOFV02000036">
    <property type="protein sequence ID" value="NAS18534.1"/>
    <property type="molecule type" value="Genomic_DNA"/>
</dbReference>
<evidence type="ECO:0000256" key="2">
    <source>
        <dbReference type="ARBA" id="ARBA00023172"/>
    </source>
</evidence>
<comment type="caution">
    <text evidence="6">The sequence shown here is derived from an EMBL/GenBank/DDBJ whole genome shotgun (WGS) entry which is preliminary data.</text>
</comment>
<feature type="domain" description="Tyr recombinase" evidence="4">
    <location>
        <begin position="433"/>
        <end position="613"/>
    </location>
</feature>
<dbReference type="InterPro" id="IPR044068">
    <property type="entry name" value="CB"/>
</dbReference>
<protein>
    <submittedName>
        <fullName evidence="7">Tyrosine-type recombinase/integrase</fullName>
    </submittedName>
</protein>
<dbReference type="PROSITE" id="PS51900">
    <property type="entry name" value="CB"/>
    <property type="match status" value="2"/>
</dbReference>
<reference evidence="7 9" key="2">
    <citation type="submission" date="2020-01" db="EMBL/GenBank/DDBJ databases">
        <title>Genome sequence of a 1,3-propanediol producer, Clostridium butyricum S3.</title>
        <authorList>
            <person name="Zhou J."/>
        </authorList>
    </citation>
    <scope>NUCLEOTIDE SEQUENCE [LARGE SCALE GENOMIC DNA]</scope>
    <source>
        <strain evidence="7 9">S3</strain>
    </source>
</reference>
<evidence type="ECO:0000259" key="5">
    <source>
        <dbReference type="PROSITE" id="PS51900"/>
    </source>
</evidence>
<evidence type="ECO:0000313" key="7">
    <source>
        <dbReference type="EMBL" id="NAS18534.1"/>
    </source>
</evidence>
<dbReference type="Gene3D" id="1.10.150.130">
    <property type="match status" value="1"/>
</dbReference>
<dbReference type="InterPro" id="IPR013762">
    <property type="entry name" value="Integrase-like_cat_sf"/>
</dbReference>
<dbReference type="GO" id="GO:0015074">
    <property type="term" value="P:DNA integration"/>
    <property type="evidence" value="ECO:0007669"/>
    <property type="project" value="InterPro"/>
</dbReference>
<dbReference type="InterPro" id="IPR050090">
    <property type="entry name" value="Tyrosine_recombinase_XerCD"/>
</dbReference>
<feature type="domain" description="Core-binding (CB)" evidence="5">
    <location>
        <begin position="52"/>
        <end position="141"/>
    </location>
</feature>
<dbReference type="Proteomes" id="UP000321089">
    <property type="component" value="Unassembled WGS sequence"/>
</dbReference>
<dbReference type="InterPro" id="IPR002104">
    <property type="entry name" value="Integrase_catalytic"/>
</dbReference>
<dbReference type="SUPFAM" id="SSF56349">
    <property type="entry name" value="DNA breaking-rejoining enzymes"/>
    <property type="match status" value="1"/>
</dbReference>
<accession>A0A512TI88</accession>
<evidence type="ECO:0000259" key="4">
    <source>
        <dbReference type="PROSITE" id="PS51898"/>
    </source>
</evidence>
<dbReference type="InterPro" id="IPR010998">
    <property type="entry name" value="Integrase_recombinase_N"/>
</dbReference>
<dbReference type="GO" id="GO:0003677">
    <property type="term" value="F:DNA binding"/>
    <property type="evidence" value="ECO:0007669"/>
    <property type="project" value="UniProtKB-UniRule"/>
</dbReference>
<keyword evidence="2" id="KW-0233">DNA recombination</keyword>
<dbReference type="PANTHER" id="PTHR30349:SF90">
    <property type="entry name" value="TYROSINE RECOMBINASE XERD"/>
    <property type="match status" value="1"/>
</dbReference>
<organism evidence="6 8">
    <name type="scientific">Clostridium butyricum</name>
    <dbReference type="NCBI Taxonomy" id="1492"/>
    <lineage>
        <taxon>Bacteria</taxon>
        <taxon>Bacillati</taxon>
        <taxon>Bacillota</taxon>
        <taxon>Clostridia</taxon>
        <taxon>Eubacteriales</taxon>
        <taxon>Clostridiaceae</taxon>
        <taxon>Clostridium</taxon>
    </lineage>
</organism>
<dbReference type="Proteomes" id="UP000474042">
    <property type="component" value="Unassembled WGS sequence"/>
</dbReference>
<dbReference type="Pfam" id="PF00589">
    <property type="entry name" value="Phage_integrase"/>
    <property type="match status" value="1"/>
</dbReference>
<dbReference type="AlphaFoldDB" id="A0A512TI88"/>
<dbReference type="EMBL" id="BKBC01000005">
    <property type="protein sequence ID" value="GEQ19974.1"/>
    <property type="molecule type" value="Genomic_DNA"/>
</dbReference>
<evidence type="ECO:0000313" key="9">
    <source>
        <dbReference type="Proteomes" id="UP000474042"/>
    </source>
</evidence>
<dbReference type="RefSeq" id="WP_046058716.1">
    <property type="nucleotide sequence ID" value="NZ_BKBC01000005.1"/>
</dbReference>
<dbReference type="PANTHER" id="PTHR30349">
    <property type="entry name" value="PHAGE INTEGRASE-RELATED"/>
    <property type="match status" value="1"/>
</dbReference>
<evidence type="ECO:0000313" key="8">
    <source>
        <dbReference type="Proteomes" id="UP000321089"/>
    </source>
</evidence>
<evidence type="ECO:0000313" key="6">
    <source>
        <dbReference type="EMBL" id="GEQ19974.1"/>
    </source>
</evidence>